<comment type="caution">
    <text evidence="1">The sequence shown here is derived from an EMBL/GenBank/DDBJ whole genome shotgun (WGS) entry which is preliminary data.</text>
</comment>
<reference evidence="1" key="1">
    <citation type="submission" date="2020-02" db="EMBL/GenBank/DDBJ databases">
        <title>Draft genome sequence of Candidatus Afipia apatlaquensis IBT-C3, a potential strain for decolorization of textile dyes.</title>
        <authorList>
            <person name="Sanchez-Reyes A."/>
            <person name="Breton-Deval L."/>
            <person name="Mangelson H."/>
            <person name="Sanchez-Flores A."/>
        </authorList>
    </citation>
    <scope>NUCLEOTIDE SEQUENCE [LARGE SCALE GENOMIC DNA]</scope>
    <source>
        <strain evidence="1">IBT-C3</strain>
    </source>
</reference>
<gene>
    <name evidence="1" type="ORF">G4V63_19645</name>
</gene>
<evidence type="ECO:0000313" key="1">
    <source>
        <dbReference type="EMBL" id="NGX97335.1"/>
    </source>
</evidence>
<evidence type="ECO:0000313" key="2">
    <source>
        <dbReference type="Proteomes" id="UP000480266"/>
    </source>
</evidence>
<dbReference type="Proteomes" id="UP000480266">
    <property type="component" value="Unassembled WGS sequence"/>
</dbReference>
<dbReference type="EMBL" id="JAAMRR010001001">
    <property type="protein sequence ID" value="NGX97335.1"/>
    <property type="molecule type" value="Genomic_DNA"/>
</dbReference>
<keyword evidence="2" id="KW-1185">Reference proteome</keyword>
<sequence>MKSQESLIDQLEDAVSGKSLARRADMLKRVTDLFLCSSGTHSPAEIDLFDEVMTRLVDSVEVAARAQFGNRLADAADAPGNVMRLLAFDRAIEVAGPVLSRSERLSDEDLIRNAETMSQDHLLAISKRRELKEGLTDVLITRGNRAVLVSTATNSGSRFSPVGVSSLVEKAGSDDTLALSIWARRDIPRQQMVRLFRQASEGLRLQLEAANPLQVGSIRAAITLASEHVQAVARAGSSDFRLLSGYLKDLHSSDNLDESVLDELVREENFDGVAAALSLMCDLPIGTVERALAQGRHEQILLFARAAGLSWNTTLALIRFQACGQAVAQPEADQYFASYSRMRVKTAQTALQFYRLREASDRPTMPMAPSSRK</sequence>
<name>A0A7C9VMT3_9BRAD</name>
<dbReference type="AlphaFoldDB" id="A0A7C9VMT3"/>
<dbReference type="Pfam" id="PF10098">
    <property type="entry name" value="DUF2336"/>
    <property type="match status" value="1"/>
</dbReference>
<accession>A0A7C9VMT3</accession>
<proteinExistence type="predicted"/>
<organism evidence="1 2">
    <name type="scientific">Candidatus Afipia apatlaquensis</name>
    <dbReference type="NCBI Taxonomy" id="2712852"/>
    <lineage>
        <taxon>Bacteria</taxon>
        <taxon>Pseudomonadati</taxon>
        <taxon>Pseudomonadota</taxon>
        <taxon>Alphaproteobacteria</taxon>
        <taxon>Hyphomicrobiales</taxon>
        <taxon>Nitrobacteraceae</taxon>
        <taxon>Afipia</taxon>
    </lineage>
</organism>
<protein>
    <submittedName>
        <fullName evidence="1">DUF2336 domain-containing protein</fullName>
    </submittedName>
</protein>
<dbReference type="InterPro" id="IPR019285">
    <property type="entry name" value="DUF2336"/>
</dbReference>